<keyword evidence="2" id="KW-0328">Glycosyltransferase</keyword>
<dbReference type="RefSeq" id="WP_046848693.1">
    <property type="nucleotide sequence ID" value="NZ_CP011451.1"/>
</dbReference>
<protein>
    <submittedName>
        <fullName evidence="6">Glycosyl transferase</fullName>
    </submittedName>
</protein>
<sequence length="357" mass="40424">MSRSMAYSDKSIDVVIPVYNAPDLTRRCVDSVVTYLGNSIRRILIQDDASAGETRQMLDNLPYDCVDVYHAKKNQGFGLSVNEAVNRSDAFYILILNSDTEISHDFLPLLCATLAADAKLAAIIPAGNSYAKYNLDQYLLREGGYIATYYLRGHAIMIRRDIFQEMGGFDPVFGRGYYEDIDLGRRLALRGWRLGVHPGAQIYHKVGGSFGRGRAFQKLIKRNRAIYLSRYPKARQSILLLSGDCSLEDFPPSVLDAIENVFHEGGYVHWLIPAISPTLLCLQMYSQPLCLSALISVMLRGWWRVDRRITEIWMMPGIPLLLRAALALWGRAFRVEIKELSFKEKTIQNCSVRLLSK</sequence>
<evidence type="ECO:0000313" key="5">
    <source>
        <dbReference type="EMBL" id="AKH36590.1"/>
    </source>
</evidence>
<organism evidence="6 7">
    <name type="scientific">Nitrosomonas communis</name>
    <dbReference type="NCBI Taxonomy" id="44574"/>
    <lineage>
        <taxon>Bacteria</taxon>
        <taxon>Pseudomonadati</taxon>
        <taxon>Pseudomonadota</taxon>
        <taxon>Betaproteobacteria</taxon>
        <taxon>Nitrosomonadales</taxon>
        <taxon>Nitrosomonadaceae</taxon>
        <taxon>Nitrosomonas</taxon>
    </lineage>
</organism>
<reference evidence="7" key="1">
    <citation type="submission" date="2015-05" db="EMBL/GenBank/DDBJ databases">
        <title>Draft genome of Nitrosomonas communis strain Nm2.</title>
        <authorList>
            <person name="Kozlowski J.A."/>
            <person name="Kits K.D."/>
            <person name="Stein L.Y."/>
        </authorList>
    </citation>
    <scope>NUCLEOTIDE SEQUENCE [LARGE SCALE GENOMIC DNA]</scope>
    <source>
        <strain evidence="7">Nm2</strain>
    </source>
</reference>
<dbReference type="PANTHER" id="PTHR43179:SF12">
    <property type="entry name" value="GALACTOFURANOSYLTRANSFERASE GLFT2"/>
    <property type="match status" value="1"/>
</dbReference>
<dbReference type="PATRIC" id="fig|44574.3.peg.33"/>
<dbReference type="GO" id="GO:0016757">
    <property type="term" value="F:glycosyltransferase activity"/>
    <property type="evidence" value="ECO:0007669"/>
    <property type="project" value="UniProtKB-KW"/>
</dbReference>
<dbReference type="Proteomes" id="UP000034156">
    <property type="component" value="Chromosome"/>
</dbReference>
<dbReference type="InterPro" id="IPR029044">
    <property type="entry name" value="Nucleotide-diphossugar_trans"/>
</dbReference>
<evidence type="ECO:0000256" key="1">
    <source>
        <dbReference type="ARBA" id="ARBA00006739"/>
    </source>
</evidence>
<name>A0A0F7KFV8_9PROT</name>
<accession>A0A0F7KFV8</accession>
<evidence type="ECO:0000313" key="7">
    <source>
        <dbReference type="Proteomes" id="UP000034156"/>
    </source>
</evidence>
<dbReference type="Gene3D" id="3.90.550.10">
    <property type="entry name" value="Spore Coat Polysaccharide Biosynthesis Protein SpsA, Chain A"/>
    <property type="match status" value="1"/>
</dbReference>
<evidence type="ECO:0000313" key="6">
    <source>
        <dbReference type="EMBL" id="AKH39350.1"/>
    </source>
</evidence>
<dbReference type="EMBL" id="CP011451">
    <property type="protein sequence ID" value="AKH39350.1"/>
    <property type="molecule type" value="Genomic_DNA"/>
</dbReference>
<keyword evidence="7" id="KW-1185">Reference proteome</keyword>
<evidence type="ECO:0000256" key="3">
    <source>
        <dbReference type="ARBA" id="ARBA00022679"/>
    </source>
</evidence>
<gene>
    <name evidence="5" type="ORF">AAW31_00140</name>
    <name evidence="6" type="ORF">AAW31_18475</name>
</gene>
<dbReference type="Pfam" id="PF00535">
    <property type="entry name" value="Glycos_transf_2"/>
    <property type="match status" value="1"/>
</dbReference>
<dbReference type="InterPro" id="IPR001173">
    <property type="entry name" value="Glyco_trans_2-like"/>
</dbReference>
<dbReference type="AlphaFoldDB" id="A0A0F7KFV8"/>
<feature type="domain" description="Glycosyltransferase 2-like" evidence="4">
    <location>
        <begin position="14"/>
        <end position="124"/>
    </location>
</feature>
<evidence type="ECO:0000259" key="4">
    <source>
        <dbReference type="Pfam" id="PF00535"/>
    </source>
</evidence>
<evidence type="ECO:0000256" key="2">
    <source>
        <dbReference type="ARBA" id="ARBA00022676"/>
    </source>
</evidence>
<dbReference type="EMBL" id="CP011451">
    <property type="protein sequence ID" value="AKH36590.1"/>
    <property type="molecule type" value="Genomic_DNA"/>
</dbReference>
<proteinExistence type="inferred from homology"/>
<dbReference type="KEGG" id="nco:AAW31_00140"/>
<dbReference type="SUPFAM" id="SSF53448">
    <property type="entry name" value="Nucleotide-diphospho-sugar transferases"/>
    <property type="match status" value="1"/>
</dbReference>
<comment type="similarity">
    <text evidence="1">Belongs to the glycosyltransferase 2 family.</text>
</comment>
<dbReference type="KEGG" id="nco:AAW31_18475"/>
<keyword evidence="3 6" id="KW-0808">Transferase</keyword>
<dbReference type="OrthoDB" id="9816564at2"/>
<dbReference type="PANTHER" id="PTHR43179">
    <property type="entry name" value="RHAMNOSYLTRANSFERASE WBBL"/>
    <property type="match status" value="1"/>
</dbReference>
<reference evidence="6 7" key="2">
    <citation type="journal article" date="2016" name="Genome Announc.">
        <title>Genome Sequence of Nitrosomonas communis Strain Nm2, a Mesophilic Ammonia-Oxidizing Bacterium Isolated from Mediterranean Soil.</title>
        <authorList>
            <person name="Kozlowski J.A."/>
            <person name="Kits K.D."/>
            <person name="Stein L.Y."/>
        </authorList>
    </citation>
    <scope>NUCLEOTIDE SEQUENCE [LARGE SCALE GENOMIC DNA]</scope>
    <source>
        <strain evidence="6 7">Nm2</strain>
    </source>
</reference>